<organism evidence="2 3">
    <name type="scientific">Plantibacter flavus</name>
    <dbReference type="NCBI Taxonomy" id="150123"/>
    <lineage>
        <taxon>Bacteria</taxon>
        <taxon>Bacillati</taxon>
        <taxon>Actinomycetota</taxon>
        <taxon>Actinomycetes</taxon>
        <taxon>Micrococcales</taxon>
        <taxon>Microbacteriaceae</taxon>
        <taxon>Plantibacter</taxon>
    </lineage>
</organism>
<dbReference type="EMBL" id="RKHL01000001">
    <property type="protein sequence ID" value="ROR82846.1"/>
    <property type="molecule type" value="Genomic_DNA"/>
</dbReference>
<evidence type="ECO:0000313" key="3">
    <source>
        <dbReference type="Proteomes" id="UP000266915"/>
    </source>
</evidence>
<evidence type="ECO:0008006" key="4">
    <source>
        <dbReference type="Google" id="ProtNLM"/>
    </source>
</evidence>
<keyword evidence="1" id="KW-0812">Transmembrane</keyword>
<reference evidence="2 3" key="1">
    <citation type="submission" date="2018-11" db="EMBL/GenBank/DDBJ databases">
        <title>Sequencing the genomes of 1000 actinobacteria strains.</title>
        <authorList>
            <person name="Klenk H.-P."/>
        </authorList>
    </citation>
    <scope>NUCLEOTIDE SEQUENCE [LARGE SCALE GENOMIC DNA]</scope>
    <source>
        <strain evidence="2 3">DSM 14012</strain>
    </source>
</reference>
<accession>A0A3N2C5S5</accession>
<name>A0A3N2C5S5_9MICO</name>
<gene>
    <name evidence="2" type="ORF">EDD42_2942</name>
</gene>
<comment type="caution">
    <text evidence="2">The sequence shown here is derived from an EMBL/GenBank/DDBJ whole genome shotgun (WGS) entry which is preliminary data.</text>
</comment>
<keyword evidence="1" id="KW-0472">Membrane</keyword>
<feature type="transmembrane region" description="Helical" evidence="1">
    <location>
        <begin position="26"/>
        <end position="44"/>
    </location>
</feature>
<dbReference type="AlphaFoldDB" id="A0A3N2C5S5"/>
<proteinExistence type="predicted"/>
<dbReference type="RefSeq" id="WP_079706722.1">
    <property type="nucleotide sequence ID" value="NZ_FXAP01000004.1"/>
</dbReference>
<dbReference type="Pfam" id="PF18936">
    <property type="entry name" value="DUF5684"/>
    <property type="match status" value="1"/>
</dbReference>
<dbReference type="InterPro" id="IPR043739">
    <property type="entry name" value="DUF5684"/>
</dbReference>
<keyword evidence="3" id="KW-1185">Reference proteome</keyword>
<evidence type="ECO:0000313" key="2">
    <source>
        <dbReference type="EMBL" id="ROR82846.1"/>
    </source>
</evidence>
<feature type="transmembrane region" description="Helical" evidence="1">
    <location>
        <begin position="107"/>
        <end position="125"/>
    </location>
</feature>
<keyword evidence="1" id="KW-1133">Transmembrane helix</keyword>
<evidence type="ECO:0000256" key="1">
    <source>
        <dbReference type="SAM" id="Phobius"/>
    </source>
</evidence>
<dbReference type="Proteomes" id="UP000266915">
    <property type="component" value="Unassembled WGS sequence"/>
</dbReference>
<feature type="transmembrane region" description="Helical" evidence="1">
    <location>
        <begin position="76"/>
        <end position="95"/>
    </location>
</feature>
<sequence length="136" mass="15071">MIDTILLAADDNGRAAIEFMNAPANVFGGIIGYALFVASVWGMFEKSGRSGWTAIIPIYNWYVVVKLAGFTGAATILYFIPLVNIVFGWIVGWHIGKQFDKSTVFRIFGLVLFQLIGFFILSYGSDRYLGKQADRA</sequence>
<protein>
    <recommendedName>
        <fullName evidence="4">Signal peptidase I</fullName>
    </recommendedName>
</protein>